<comment type="caution">
    <text evidence="2">The sequence shown here is derived from an EMBL/GenBank/DDBJ whole genome shotgun (WGS) entry which is preliminary data.</text>
</comment>
<name>A0A175RKB8_9MICO</name>
<sequence length="105" mass="10851">MDRVLASEPENDSAAGIGSGGGSLSAEPGDADVVAACNGALHVRFEISVNGSSRKSIDVQCGATATVRLMVPENGTLDVSIPDERSVLDAGQDGRTFWYIVASQR</sequence>
<organism evidence="2 3">
    <name type="scientific">Curtobacterium luteum</name>
    <dbReference type="NCBI Taxonomy" id="33881"/>
    <lineage>
        <taxon>Bacteria</taxon>
        <taxon>Bacillati</taxon>
        <taxon>Actinomycetota</taxon>
        <taxon>Actinomycetes</taxon>
        <taxon>Micrococcales</taxon>
        <taxon>Microbacteriaceae</taxon>
        <taxon>Curtobacterium</taxon>
    </lineage>
</organism>
<dbReference type="STRING" id="33881.NS184_14220"/>
<evidence type="ECO:0000313" key="3">
    <source>
        <dbReference type="Proteomes" id="UP000078252"/>
    </source>
</evidence>
<proteinExistence type="predicted"/>
<feature type="region of interest" description="Disordered" evidence="1">
    <location>
        <begin position="1"/>
        <end position="28"/>
    </location>
</feature>
<gene>
    <name evidence="2" type="ORF">NS184_14220</name>
</gene>
<accession>A0A175RKB8</accession>
<dbReference type="Proteomes" id="UP000078252">
    <property type="component" value="Unassembled WGS sequence"/>
</dbReference>
<dbReference type="EMBL" id="LDQC01000087">
    <property type="protein sequence ID" value="KTR03232.1"/>
    <property type="molecule type" value="Genomic_DNA"/>
</dbReference>
<protein>
    <submittedName>
        <fullName evidence="2">Uncharacterized protein</fullName>
    </submittedName>
</protein>
<evidence type="ECO:0000256" key="1">
    <source>
        <dbReference type="SAM" id="MobiDB-lite"/>
    </source>
</evidence>
<reference evidence="2 3" key="1">
    <citation type="journal article" date="2016" name="Front. Microbiol.">
        <title>Genomic Resource of Rice Seed Associated Bacteria.</title>
        <authorList>
            <person name="Midha S."/>
            <person name="Bansal K."/>
            <person name="Sharma S."/>
            <person name="Kumar N."/>
            <person name="Patil P.P."/>
            <person name="Chaudhry V."/>
            <person name="Patil P.B."/>
        </authorList>
    </citation>
    <scope>NUCLEOTIDE SEQUENCE [LARGE SCALE GENOMIC DNA]</scope>
    <source>
        <strain evidence="2 3">NS184</strain>
    </source>
</reference>
<dbReference type="AlphaFoldDB" id="A0A175RKB8"/>
<evidence type="ECO:0000313" key="2">
    <source>
        <dbReference type="EMBL" id="KTR03232.1"/>
    </source>
</evidence>
<dbReference type="PATRIC" id="fig|33881.3.peg.3311"/>